<dbReference type="PANTHER" id="PTHR44757:SF2">
    <property type="entry name" value="BIOFILM ARCHITECTURE MAINTENANCE PROTEIN MBAA"/>
    <property type="match status" value="1"/>
</dbReference>
<evidence type="ECO:0008006" key="7">
    <source>
        <dbReference type="Google" id="ProtNLM"/>
    </source>
</evidence>
<dbReference type="SMART" id="SM00052">
    <property type="entry name" value="EAL"/>
    <property type="match status" value="1"/>
</dbReference>
<evidence type="ECO:0000259" key="3">
    <source>
        <dbReference type="PROSITE" id="PS50883"/>
    </source>
</evidence>
<evidence type="ECO:0000313" key="5">
    <source>
        <dbReference type="EMBL" id="MBE0384515.1"/>
    </source>
</evidence>
<dbReference type="Proteomes" id="UP000615003">
    <property type="component" value="Unassembled WGS sequence"/>
</dbReference>
<dbReference type="InterPro" id="IPR013655">
    <property type="entry name" value="PAS_fold_3"/>
</dbReference>
<dbReference type="InterPro" id="IPR011047">
    <property type="entry name" value="Quinoprotein_ADH-like_sf"/>
</dbReference>
<protein>
    <recommendedName>
        <fullName evidence="7">Diguanylate phosphodiesterase</fullName>
    </recommendedName>
</protein>
<dbReference type="InterPro" id="IPR029787">
    <property type="entry name" value="Nucleotide_cyclase"/>
</dbReference>
<proteinExistence type="predicted"/>
<dbReference type="Gene3D" id="3.20.20.450">
    <property type="entry name" value="EAL domain"/>
    <property type="match status" value="1"/>
</dbReference>
<dbReference type="PROSITE" id="PS50883">
    <property type="entry name" value="EAL"/>
    <property type="match status" value="1"/>
</dbReference>
<dbReference type="PROSITE" id="PS50887">
    <property type="entry name" value="GGDEF"/>
    <property type="match status" value="1"/>
</dbReference>
<dbReference type="PROSITE" id="PS50113">
    <property type="entry name" value="PAC"/>
    <property type="match status" value="1"/>
</dbReference>
<feature type="signal peptide" evidence="1">
    <location>
        <begin position="1"/>
        <end position="18"/>
    </location>
</feature>
<dbReference type="Pfam" id="PF00990">
    <property type="entry name" value="GGDEF"/>
    <property type="match status" value="1"/>
</dbReference>
<keyword evidence="6" id="KW-1185">Reference proteome</keyword>
<dbReference type="Gene3D" id="3.30.450.20">
    <property type="entry name" value="PAS domain"/>
    <property type="match status" value="2"/>
</dbReference>
<evidence type="ECO:0000256" key="1">
    <source>
        <dbReference type="SAM" id="SignalP"/>
    </source>
</evidence>
<feature type="domain" description="EAL" evidence="3">
    <location>
        <begin position="1238"/>
        <end position="1490"/>
    </location>
</feature>
<dbReference type="InterPro" id="IPR001610">
    <property type="entry name" value="PAC"/>
</dbReference>
<dbReference type="SMART" id="SM00267">
    <property type="entry name" value="GGDEF"/>
    <property type="match status" value="1"/>
</dbReference>
<dbReference type="SUPFAM" id="SSF141868">
    <property type="entry name" value="EAL domain-like"/>
    <property type="match status" value="1"/>
</dbReference>
<sequence length="1495" mass="170171">MVFLIIIVVLFCIGSASASQNYAQQLQRLSTDEGLSQSYVTRSLQDDIGFVWIATAQGLNRYDGYQVTAFDGDYDLDKQYIYDLFETSTGNIIVSTDVTGAYLVNPNTLKTEKIYSGQLDDKTNTYSPISAVAQLNEQSYFAIDEQILTYNHSTKKLTPIAALTNKDDYIRALAFYKNTLYVGTNNGIYTLDIKSKKLQTLSLHKHENVTADNNNIKLLTLDAELGLMVGTVEGLYLLAFDKNKNINPDQVNTLVADYNIWDYSKTDAGEFIATQSGLFQYFRHTGNIEFILSFDESKFNITENTINDVMIDKSGLLWLASRTQGVLTWATQTKRFKNITLPNSNIINKIVQDENILWVGTDNGIAKYNLNTQQVKTFLESTDSKAVYGEYAVFDIFPANIKGGQYLWLARYHGLELFNKVTGEKESGHELITSDLINTNLFGFAQIAPDTFAYISNSGFYIYNGKTGENRPIRGLEEKTKPIDAYTFHAPLNAYPEELILSTKNKLYRYHEKTETLTTIFQSNNKNNNLFNTVENFYLDTKRNLLWLATTQEGLIALDTKTYERKHTFNIKNALETNSIYMLLADNNRNLWASSENGLYQLNLDTQNITSYTVKDGLNNNKFSAISGVILNNKHIAFGSYHGILQFDPTDFNSTDQSTHTNLEITDINLLSKNLTYYPNKYKYKPLKLAYDDVGLTVKFSNFDYINKESTRYKVVLSGANPLIYDELKTNQVFFTKLQPGDYSLTVSVVNQNDTSIGEQRSLNFSVAYAPWQSPLAYALYLIGIFLIFFLLFWQYRNRQVAIESAQRETIHSQKQTELALKNNKSGVWNYRFSDHTVNTQRGSELGYFNLPERLSIERYFLLIHPDDRRRVEAQWYAYIKQNKQQHWQSTYRLKHKEGHWLWYQDLGQIMYKEHTSEAQYVSGIYTNITEQRANEQQANILGEAFSQITDWLLILDDRLMPFSANNSFIDTFSNEHHSTKLSLKLIINAIGKAKCREFAANFKALKAKQNWRTNTHIKTAKNSQHPVHLSVTAVAKESNTVSYYVVVISDLTEQKRAETELRYLANFDPLTRLPNRSLMYKNIEQAIVKVQKSNNQCALLFIDLDKFKPVNDSFGHAVGDKLLCDITRRVSAMLGDNAALGRQSGDEFLVLIENIDSIESLNNTVKTISHELANKVSIEDFSINISASIGVALYPNDANSTDTLIRNADVAMMQAKQAGRNGFKFFNEKMNEQIKQKLILENDLKDATKENLLFNHYQPIVDLHAKTINGVELLMRWENKGQFISPAVFIPVAEETGLIEKLTEQALKRALTDLAPLLNNNPLFYISLNLSPKHILKIHIASRLVAILSAHNINPKQLRLEITESTLLEDKQKASKQLHKLKTAGFKLLLDDFGTGYSSLTYLSQFPINVIKIDQSFVQSIGLDKNNESIIKTIYSLADNLGLYCIAEGVETHEQIIFLSALGCHVLQGYYFAKPMTAQDLCNGKTFEEITNLL</sequence>
<feature type="chain" id="PRO_5045087431" description="Diguanylate phosphodiesterase" evidence="1">
    <location>
        <begin position="19"/>
        <end position="1495"/>
    </location>
</feature>
<dbReference type="EMBL" id="AQGW01000025">
    <property type="protein sequence ID" value="MBE0384515.1"/>
    <property type="molecule type" value="Genomic_DNA"/>
</dbReference>
<dbReference type="Pfam" id="PF13426">
    <property type="entry name" value="PAS_9"/>
    <property type="match status" value="1"/>
</dbReference>
<dbReference type="NCBIfam" id="TIGR00254">
    <property type="entry name" value="GGDEF"/>
    <property type="match status" value="1"/>
</dbReference>
<reference evidence="5 6" key="1">
    <citation type="submission" date="2015-06" db="EMBL/GenBank/DDBJ databases">
        <title>Genome sequence of Pseudoalteromonas carrageenovora.</title>
        <authorList>
            <person name="Xie B.-B."/>
            <person name="Rong J.-C."/>
            <person name="Qin Q.-L."/>
            <person name="Zhang Y.-Z."/>
        </authorList>
    </citation>
    <scope>NUCLEOTIDE SEQUENCE [LARGE SCALE GENOMIC DNA]</scope>
    <source>
        <strain evidence="5 6">IAM 12662</strain>
    </source>
</reference>
<dbReference type="InterPro" id="IPR035919">
    <property type="entry name" value="EAL_sf"/>
</dbReference>
<evidence type="ECO:0000259" key="2">
    <source>
        <dbReference type="PROSITE" id="PS50113"/>
    </source>
</evidence>
<dbReference type="SUPFAM" id="SSF50998">
    <property type="entry name" value="Quinoprotein alcohol dehydrogenase-like"/>
    <property type="match status" value="1"/>
</dbReference>
<dbReference type="Gene3D" id="2.60.40.10">
    <property type="entry name" value="Immunoglobulins"/>
    <property type="match status" value="1"/>
</dbReference>
<dbReference type="SUPFAM" id="SSF55073">
    <property type="entry name" value="Nucleotide cyclase"/>
    <property type="match status" value="1"/>
</dbReference>
<dbReference type="SMART" id="SM00086">
    <property type="entry name" value="PAC"/>
    <property type="match status" value="2"/>
</dbReference>
<dbReference type="InterPro" id="IPR043128">
    <property type="entry name" value="Rev_trsase/Diguanyl_cyclase"/>
</dbReference>
<name>A0ABR9EVJ3_PSEVC</name>
<keyword evidence="1" id="KW-0732">Signal</keyword>
<dbReference type="InterPro" id="IPR000160">
    <property type="entry name" value="GGDEF_dom"/>
</dbReference>
<comment type="caution">
    <text evidence="5">The sequence shown here is derived from an EMBL/GenBank/DDBJ whole genome shotgun (WGS) entry which is preliminary data.</text>
</comment>
<dbReference type="InterPro" id="IPR000700">
    <property type="entry name" value="PAS-assoc_C"/>
</dbReference>
<accession>A0ABR9EVJ3</accession>
<dbReference type="SUPFAM" id="SSF55785">
    <property type="entry name" value="PYP-like sensor domain (PAS domain)"/>
    <property type="match status" value="2"/>
</dbReference>
<dbReference type="CDD" id="cd01949">
    <property type="entry name" value="GGDEF"/>
    <property type="match status" value="1"/>
</dbReference>
<dbReference type="InterPro" id="IPR015943">
    <property type="entry name" value="WD40/YVTN_repeat-like_dom_sf"/>
</dbReference>
<dbReference type="Gene3D" id="3.30.70.270">
    <property type="match status" value="1"/>
</dbReference>
<gene>
    <name evidence="5" type="ORF">PCARR_b0508</name>
</gene>
<dbReference type="InterPro" id="IPR035965">
    <property type="entry name" value="PAS-like_dom_sf"/>
</dbReference>
<evidence type="ECO:0000313" key="6">
    <source>
        <dbReference type="Proteomes" id="UP000615003"/>
    </source>
</evidence>
<dbReference type="Gene3D" id="2.130.10.10">
    <property type="entry name" value="YVTN repeat-like/Quinoprotein amine dehydrogenase"/>
    <property type="match status" value="2"/>
</dbReference>
<dbReference type="InterPro" id="IPR000014">
    <property type="entry name" value="PAS"/>
</dbReference>
<dbReference type="Pfam" id="PF00563">
    <property type="entry name" value="EAL"/>
    <property type="match status" value="1"/>
</dbReference>
<dbReference type="InterPro" id="IPR052155">
    <property type="entry name" value="Biofilm_reg_signaling"/>
</dbReference>
<feature type="domain" description="GGDEF" evidence="4">
    <location>
        <begin position="1096"/>
        <end position="1229"/>
    </location>
</feature>
<dbReference type="Pfam" id="PF08447">
    <property type="entry name" value="PAS_3"/>
    <property type="match status" value="1"/>
</dbReference>
<dbReference type="PANTHER" id="PTHR44757">
    <property type="entry name" value="DIGUANYLATE CYCLASE DGCP"/>
    <property type="match status" value="1"/>
</dbReference>
<dbReference type="InterPro" id="IPR013783">
    <property type="entry name" value="Ig-like_fold"/>
</dbReference>
<evidence type="ECO:0000259" key="4">
    <source>
        <dbReference type="PROSITE" id="PS50887"/>
    </source>
</evidence>
<organism evidence="5 6">
    <name type="scientific">Pseudoalteromonas carrageenovora IAM 12662</name>
    <dbReference type="NCBI Taxonomy" id="1314868"/>
    <lineage>
        <taxon>Bacteria</taxon>
        <taxon>Pseudomonadati</taxon>
        <taxon>Pseudomonadota</taxon>
        <taxon>Gammaproteobacteria</taxon>
        <taxon>Alteromonadales</taxon>
        <taxon>Pseudoalteromonadaceae</taxon>
        <taxon>Pseudoalteromonas</taxon>
    </lineage>
</organism>
<dbReference type="SUPFAM" id="SSF63829">
    <property type="entry name" value="Calcium-dependent phosphotriesterase"/>
    <property type="match status" value="1"/>
</dbReference>
<dbReference type="CDD" id="cd01948">
    <property type="entry name" value="EAL"/>
    <property type="match status" value="1"/>
</dbReference>
<dbReference type="InterPro" id="IPR001633">
    <property type="entry name" value="EAL_dom"/>
</dbReference>
<feature type="domain" description="PAC" evidence="2">
    <location>
        <begin position="1012"/>
        <end position="1064"/>
    </location>
</feature>